<evidence type="ECO:0000256" key="1">
    <source>
        <dbReference type="SAM" id="MobiDB-lite"/>
    </source>
</evidence>
<feature type="region of interest" description="Disordered" evidence="1">
    <location>
        <begin position="252"/>
        <end position="327"/>
    </location>
</feature>
<keyword evidence="4" id="KW-1185">Reference proteome</keyword>
<dbReference type="eggNOG" id="ENOG502RXPT">
    <property type="taxonomic scope" value="Eukaryota"/>
</dbReference>
<dbReference type="OrthoDB" id="348857at2759"/>
<evidence type="ECO:0000313" key="2">
    <source>
        <dbReference type="EMBL" id="CBZ51667.1"/>
    </source>
</evidence>
<sequence>MLETLGAPSLETAEVEETADKRSSLAMDSKNPHTNLRWEVPTSEAPHRGVEHSGKTNIDCRDAPAKQETDVHTARHTGLHAEAVPAAGSKGTTGDRGERTTGDSGQGLSQETGKEAGLRQGECEARRLLQGEILCDLFLNALVFCREEAFSVAATSTFLGILKKILREAMLSKLTPIESFRSFKHLLLKYSIQRPPISIKVFNVRWLHAAMTYTVQTFYRHYQLYVHCFTTNTYVVFRQECVLRPAESLTQHETGTLSDDAAETPEQEKTRGDENCKESPHARPQMHRESSWTRLLWGKETGDMKEPTVLESKAEAKRGGMFPQRGL</sequence>
<dbReference type="VEuPathDB" id="ToxoDB:NCLIV_014610"/>
<name>F0VDF2_NEOCL</name>
<reference evidence="2" key="2">
    <citation type="submission" date="2011-03" db="EMBL/GenBank/DDBJ databases">
        <title>Comparative genomics and transcriptomics of Neospora caninum and Toxoplasma gondii.</title>
        <authorList>
            <person name="Reid A.J."/>
            <person name="Sohal A."/>
            <person name="Harris D."/>
            <person name="Quail M."/>
            <person name="Sanders M."/>
            <person name="Berriman M."/>
            <person name="Wastling J.M."/>
            <person name="Pain A."/>
        </authorList>
    </citation>
    <scope>NUCLEOTIDE SEQUENCE</scope>
    <source>
        <strain evidence="2">Liverpool</strain>
    </source>
</reference>
<dbReference type="Proteomes" id="UP000007494">
    <property type="component" value="Chromosome V"/>
</dbReference>
<protein>
    <submittedName>
        <fullName evidence="2">Uncharacterized protein</fullName>
    </submittedName>
</protein>
<feature type="region of interest" description="Disordered" evidence="1">
    <location>
        <begin position="1"/>
        <end position="117"/>
    </location>
</feature>
<dbReference type="RefSeq" id="XP_003881700.1">
    <property type="nucleotide sequence ID" value="XM_003881651.1"/>
</dbReference>
<dbReference type="EMBL" id="FR823386">
    <property type="protein sequence ID" value="CBZ51667.1"/>
    <property type="molecule type" value="Genomic_DNA"/>
</dbReference>
<feature type="compositionally biased region" description="Basic and acidic residues" evidence="1">
    <location>
        <begin position="300"/>
        <end position="318"/>
    </location>
</feature>
<dbReference type="AlphaFoldDB" id="F0VDF2"/>
<gene>
    <name evidence="3" type="ORF">BN1204_014610</name>
    <name evidence="2" type="ORF">NCLIV_014610</name>
</gene>
<dbReference type="InParanoid" id="F0VDF2"/>
<organism evidence="2 4">
    <name type="scientific">Neospora caninum (strain Liverpool)</name>
    <dbReference type="NCBI Taxonomy" id="572307"/>
    <lineage>
        <taxon>Eukaryota</taxon>
        <taxon>Sar</taxon>
        <taxon>Alveolata</taxon>
        <taxon>Apicomplexa</taxon>
        <taxon>Conoidasida</taxon>
        <taxon>Coccidia</taxon>
        <taxon>Eucoccidiorida</taxon>
        <taxon>Eimeriorina</taxon>
        <taxon>Sarcocystidae</taxon>
        <taxon>Neospora</taxon>
    </lineage>
</organism>
<feature type="compositionally biased region" description="Basic and acidic residues" evidence="1">
    <location>
        <begin position="266"/>
        <end position="291"/>
    </location>
</feature>
<dbReference type="PANTHER" id="PTHR28457:SF1">
    <property type="entry name" value="CILIA- AND FLAGELLA-ASSOCIATED PROTEIN 119"/>
    <property type="match status" value="1"/>
</dbReference>
<dbReference type="PANTHER" id="PTHR28457">
    <property type="entry name" value="COILED-COIL DOMAIN-CONTAINING PROTEIN 189"/>
    <property type="match status" value="1"/>
</dbReference>
<accession>F0VDF2</accession>
<dbReference type="GeneID" id="13444134"/>
<evidence type="ECO:0000313" key="4">
    <source>
        <dbReference type="Proteomes" id="UP000007494"/>
    </source>
</evidence>
<dbReference type="EMBL" id="LN714479">
    <property type="protein sequence ID" value="CEL65621.1"/>
    <property type="molecule type" value="Genomic_DNA"/>
</dbReference>
<reference evidence="4" key="3">
    <citation type="journal article" date="2012" name="PLoS Pathog.">
        <title>Comparative genomics of the apicomplexan parasites Toxoplasma gondii and Neospora caninum: Coccidia differing in host range and transmission strategy.</title>
        <authorList>
            <person name="Reid A.J."/>
            <person name="Vermont S.J."/>
            <person name="Cotton J.A."/>
            <person name="Harris D."/>
            <person name="Hill-Cawthorne G.A."/>
            <person name="Konen-Waisman S."/>
            <person name="Latham S.M."/>
            <person name="Mourier T."/>
            <person name="Norton R."/>
            <person name="Quail M.A."/>
            <person name="Sanders M."/>
            <person name="Shanmugam D."/>
            <person name="Sohal A."/>
            <person name="Wasmuth J.D."/>
            <person name="Brunk B."/>
            <person name="Grigg M.E."/>
            <person name="Howard J.C."/>
            <person name="Parkinson J."/>
            <person name="Roos D.S."/>
            <person name="Trees A.J."/>
            <person name="Berriman M."/>
            <person name="Pain A."/>
            <person name="Wastling J.M."/>
        </authorList>
    </citation>
    <scope>NUCLEOTIDE SEQUENCE [LARGE SCALE GENOMIC DNA]</scope>
    <source>
        <strain evidence="4">Liverpool</strain>
    </source>
</reference>
<dbReference type="Pfam" id="PF14769">
    <property type="entry name" value="CLAMP"/>
    <property type="match status" value="1"/>
</dbReference>
<proteinExistence type="predicted"/>
<feature type="compositionally biased region" description="Basic and acidic residues" evidence="1">
    <location>
        <begin position="45"/>
        <end position="73"/>
    </location>
</feature>
<reference evidence="2" key="1">
    <citation type="submission" date="2011-02" db="EMBL/GenBank/DDBJ databases">
        <authorList>
            <person name="Aslett M."/>
        </authorList>
    </citation>
    <scope>NUCLEOTIDE SEQUENCE</scope>
    <source>
        <strain evidence="2">Liverpool</strain>
    </source>
</reference>
<evidence type="ECO:0000313" key="3">
    <source>
        <dbReference type="EMBL" id="CEL65621.1"/>
    </source>
</evidence>
<dbReference type="InterPro" id="IPR032727">
    <property type="entry name" value="CLAMP"/>
</dbReference>
<reference evidence="3" key="4">
    <citation type="journal article" date="2015" name="PLoS ONE">
        <title>Comprehensive Evaluation of Toxoplasma gondii VEG and Neospora caninum LIV Genomes with Tachyzoite Stage Transcriptome and Proteome Defines Novel Transcript Features.</title>
        <authorList>
            <person name="Ramaprasad A."/>
            <person name="Mourier T."/>
            <person name="Naeem R."/>
            <person name="Malas T.B."/>
            <person name="Moussa E."/>
            <person name="Panigrahi A."/>
            <person name="Vermont S.J."/>
            <person name="Otto T.D."/>
            <person name="Wastling J."/>
            <person name="Pain A."/>
        </authorList>
    </citation>
    <scope>NUCLEOTIDE SEQUENCE</scope>
    <source>
        <strain evidence="3">Liverpool</strain>
    </source>
</reference>